<evidence type="ECO:0000313" key="2">
    <source>
        <dbReference type="EMBL" id="TWP30773.1"/>
    </source>
</evidence>
<evidence type="ECO:0000313" key="3">
    <source>
        <dbReference type="Proteomes" id="UP000319499"/>
    </source>
</evidence>
<dbReference type="GO" id="GO:0003677">
    <property type="term" value="F:DNA binding"/>
    <property type="evidence" value="ECO:0007669"/>
    <property type="project" value="InterPro"/>
</dbReference>
<gene>
    <name evidence="2" type="ORF">ETU09_00200</name>
</gene>
<sequence>MTIADIKKNLTIGQVLEHYQIQVKNNSCCCPFHDDKTPSMQIFPDTHTVRCYSGNCSQSNKV</sequence>
<keyword evidence="3" id="KW-1185">Reference proteome</keyword>
<proteinExistence type="predicted"/>
<dbReference type="GO" id="GO:0008270">
    <property type="term" value="F:zinc ion binding"/>
    <property type="evidence" value="ECO:0007669"/>
    <property type="project" value="InterPro"/>
</dbReference>
<protein>
    <recommendedName>
        <fullName evidence="1">Zinc finger CHC2-type domain-containing protein</fullName>
    </recommendedName>
</protein>
<organism evidence="2 3">
    <name type="scientific">Apibacter muscae</name>
    <dbReference type="NCBI Taxonomy" id="2509004"/>
    <lineage>
        <taxon>Bacteria</taxon>
        <taxon>Pseudomonadati</taxon>
        <taxon>Bacteroidota</taxon>
        <taxon>Flavobacteriia</taxon>
        <taxon>Flavobacteriales</taxon>
        <taxon>Weeksellaceae</taxon>
        <taxon>Apibacter</taxon>
    </lineage>
</organism>
<feature type="non-terminal residue" evidence="2">
    <location>
        <position position="62"/>
    </location>
</feature>
<dbReference type="Pfam" id="PF01807">
    <property type="entry name" value="Zn_ribbon_DnaG"/>
    <property type="match status" value="1"/>
</dbReference>
<dbReference type="AlphaFoldDB" id="A0A563DLK4"/>
<dbReference type="InterPro" id="IPR036977">
    <property type="entry name" value="DNA_primase_Znf_CHC2"/>
</dbReference>
<dbReference type="GO" id="GO:0003899">
    <property type="term" value="F:DNA-directed RNA polymerase activity"/>
    <property type="evidence" value="ECO:0007669"/>
    <property type="project" value="InterPro"/>
</dbReference>
<evidence type="ECO:0000259" key="1">
    <source>
        <dbReference type="Pfam" id="PF01807"/>
    </source>
</evidence>
<accession>A0A563DLK4</accession>
<dbReference type="Gene3D" id="3.90.580.10">
    <property type="entry name" value="Zinc finger, CHC2-type domain"/>
    <property type="match status" value="1"/>
</dbReference>
<dbReference type="GO" id="GO:0006260">
    <property type="term" value="P:DNA replication"/>
    <property type="evidence" value="ECO:0007669"/>
    <property type="project" value="InterPro"/>
</dbReference>
<reference evidence="2 3" key="1">
    <citation type="submission" date="2019-02" db="EMBL/GenBank/DDBJ databases">
        <title>Apibacter muscae sp. nov.: a novel member of the house fly microbiota.</title>
        <authorList>
            <person name="Park R."/>
        </authorList>
    </citation>
    <scope>NUCLEOTIDE SEQUENCE [LARGE SCALE GENOMIC DNA]</scope>
    <source>
        <strain evidence="2 3">AL1</strain>
    </source>
</reference>
<dbReference type="Proteomes" id="UP000319499">
    <property type="component" value="Unassembled WGS sequence"/>
</dbReference>
<comment type="caution">
    <text evidence="2">The sequence shown here is derived from an EMBL/GenBank/DDBJ whole genome shotgun (WGS) entry which is preliminary data.</text>
</comment>
<dbReference type="RefSeq" id="WP_260391872.1">
    <property type="nucleotide sequence ID" value="NZ_SELH01000010.1"/>
</dbReference>
<feature type="domain" description="Zinc finger CHC2-type" evidence="1">
    <location>
        <begin position="2"/>
        <end position="55"/>
    </location>
</feature>
<dbReference type="EMBL" id="SELH01000010">
    <property type="protein sequence ID" value="TWP30773.1"/>
    <property type="molecule type" value="Genomic_DNA"/>
</dbReference>
<dbReference type="InterPro" id="IPR002694">
    <property type="entry name" value="Znf_CHC2"/>
</dbReference>
<name>A0A563DLK4_9FLAO</name>
<dbReference type="SUPFAM" id="SSF57783">
    <property type="entry name" value="Zinc beta-ribbon"/>
    <property type="match status" value="1"/>
</dbReference>